<accession>A0ABV0ZIG7</accession>
<evidence type="ECO:0000256" key="1">
    <source>
        <dbReference type="SAM" id="MobiDB-lite"/>
    </source>
</evidence>
<feature type="region of interest" description="Disordered" evidence="1">
    <location>
        <begin position="107"/>
        <end position="126"/>
    </location>
</feature>
<comment type="caution">
    <text evidence="2">The sequence shown here is derived from an EMBL/GenBank/DDBJ whole genome shotgun (WGS) entry which is preliminary data.</text>
</comment>
<sequence>RGDIPRPYSQPKHPGIGPPRSPPSSATQSSLHQSLMVPPAGGRPTGGWSRISHLGLVRPGPARSNPATRCSPTSPDPRPGSRVGPRHVPRFRIRHEGFLNCSLSDPSPRACLPWETQPGAFKPQTT</sequence>
<evidence type="ECO:0000313" key="2">
    <source>
        <dbReference type="EMBL" id="MEQ2305582.1"/>
    </source>
</evidence>
<protein>
    <submittedName>
        <fullName evidence="2">Uncharacterized protein</fullName>
    </submittedName>
</protein>
<gene>
    <name evidence="2" type="ORF">AMECASPLE_039309</name>
</gene>
<feature type="non-terminal residue" evidence="2">
    <location>
        <position position="1"/>
    </location>
</feature>
<dbReference type="Proteomes" id="UP001469553">
    <property type="component" value="Unassembled WGS sequence"/>
</dbReference>
<proteinExistence type="predicted"/>
<dbReference type="EMBL" id="JAHRIP010064503">
    <property type="protein sequence ID" value="MEQ2305582.1"/>
    <property type="molecule type" value="Genomic_DNA"/>
</dbReference>
<evidence type="ECO:0000313" key="3">
    <source>
        <dbReference type="Proteomes" id="UP001469553"/>
    </source>
</evidence>
<reference evidence="2 3" key="1">
    <citation type="submission" date="2021-06" db="EMBL/GenBank/DDBJ databases">
        <authorList>
            <person name="Palmer J.M."/>
        </authorList>
    </citation>
    <scope>NUCLEOTIDE SEQUENCE [LARGE SCALE GENOMIC DNA]</scope>
    <source>
        <strain evidence="2 3">AS_MEX2019</strain>
        <tissue evidence="2">Muscle</tissue>
    </source>
</reference>
<name>A0ABV0ZIG7_9TELE</name>
<feature type="region of interest" description="Disordered" evidence="1">
    <location>
        <begin position="1"/>
        <end position="89"/>
    </location>
</feature>
<organism evidence="2 3">
    <name type="scientific">Ameca splendens</name>
    <dbReference type="NCBI Taxonomy" id="208324"/>
    <lineage>
        <taxon>Eukaryota</taxon>
        <taxon>Metazoa</taxon>
        <taxon>Chordata</taxon>
        <taxon>Craniata</taxon>
        <taxon>Vertebrata</taxon>
        <taxon>Euteleostomi</taxon>
        <taxon>Actinopterygii</taxon>
        <taxon>Neopterygii</taxon>
        <taxon>Teleostei</taxon>
        <taxon>Neoteleostei</taxon>
        <taxon>Acanthomorphata</taxon>
        <taxon>Ovalentaria</taxon>
        <taxon>Atherinomorphae</taxon>
        <taxon>Cyprinodontiformes</taxon>
        <taxon>Goodeidae</taxon>
        <taxon>Ameca</taxon>
    </lineage>
</organism>
<keyword evidence="3" id="KW-1185">Reference proteome</keyword>